<dbReference type="Gene3D" id="1.10.720.40">
    <property type="match status" value="1"/>
</dbReference>
<dbReference type="InParanoid" id="D2V886"/>
<dbReference type="OMA" id="FGQRDPH"/>
<feature type="compositionally biased region" description="Low complexity" evidence="6">
    <location>
        <begin position="92"/>
        <end position="103"/>
    </location>
</feature>
<dbReference type="EMBL" id="GG738856">
    <property type="protein sequence ID" value="EFC47001.1"/>
    <property type="molecule type" value="Genomic_DNA"/>
</dbReference>
<evidence type="ECO:0000256" key="7">
    <source>
        <dbReference type="SAM" id="Phobius"/>
    </source>
</evidence>
<feature type="region of interest" description="Disordered" evidence="6">
    <location>
        <begin position="1"/>
        <end position="21"/>
    </location>
</feature>
<dbReference type="InterPro" id="IPR011015">
    <property type="entry name" value="LEM/LEM-like_dom_sf"/>
</dbReference>
<evidence type="ECO:0000256" key="4">
    <source>
        <dbReference type="ARBA" id="ARBA00023136"/>
    </source>
</evidence>
<dbReference type="GeneID" id="8861312"/>
<organism evidence="10">
    <name type="scientific">Naegleria gruberi</name>
    <name type="common">Amoeba</name>
    <dbReference type="NCBI Taxonomy" id="5762"/>
    <lineage>
        <taxon>Eukaryota</taxon>
        <taxon>Discoba</taxon>
        <taxon>Heterolobosea</taxon>
        <taxon>Tetramitia</taxon>
        <taxon>Eutetramitia</taxon>
        <taxon>Vahlkampfiidae</taxon>
        <taxon>Naegleria</taxon>
    </lineage>
</organism>
<feature type="compositionally biased region" description="Polar residues" evidence="6">
    <location>
        <begin position="1"/>
        <end position="12"/>
    </location>
</feature>
<protein>
    <recommendedName>
        <fullName evidence="8">LEM-like domain-containing protein</fullName>
    </recommendedName>
</protein>
<dbReference type="GO" id="GO:0005637">
    <property type="term" value="C:nuclear inner membrane"/>
    <property type="evidence" value="ECO:0007669"/>
    <property type="project" value="InterPro"/>
</dbReference>
<dbReference type="GO" id="GO:0071763">
    <property type="term" value="P:nuclear membrane organization"/>
    <property type="evidence" value="ECO:0007669"/>
    <property type="project" value="TreeGrafter"/>
</dbReference>
<feature type="transmembrane region" description="Helical" evidence="7">
    <location>
        <begin position="408"/>
        <end position="426"/>
    </location>
</feature>
<feature type="region of interest" description="Disordered" evidence="6">
    <location>
        <begin position="55"/>
        <end position="146"/>
    </location>
</feature>
<dbReference type="SUPFAM" id="SSF63451">
    <property type="entry name" value="LEM domain"/>
    <property type="match status" value="1"/>
</dbReference>
<dbReference type="PANTHER" id="PTHR47808">
    <property type="entry name" value="INNER NUCLEAR MEMBRANE PROTEIN HEH2-RELATED"/>
    <property type="match status" value="1"/>
</dbReference>
<dbReference type="GO" id="GO:0005783">
    <property type="term" value="C:endoplasmic reticulum"/>
    <property type="evidence" value="ECO:0007669"/>
    <property type="project" value="TreeGrafter"/>
</dbReference>
<evidence type="ECO:0000256" key="2">
    <source>
        <dbReference type="ARBA" id="ARBA00022692"/>
    </source>
</evidence>
<evidence type="ECO:0000256" key="6">
    <source>
        <dbReference type="SAM" id="MobiDB-lite"/>
    </source>
</evidence>
<dbReference type="InterPro" id="IPR018996">
    <property type="entry name" value="Man1/Src1-like_C"/>
</dbReference>
<reference evidence="9 10" key="1">
    <citation type="journal article" date="2010" name="Cell">
        <title>The genome of Naegleria gruberi illuminates early eukaryotic versatility.</title>
        <authorList>
            <person name="Fritz-Laylin L.K."/>
            <person name="Prochnik S.E."/>
            <person name="Ginger M.L."/>
            <person name="Dacks J.B."/>
            <person name="Carpenter M.L."/>
            <person name="Field M.C."/>
            <person name="Kuo A."/>
            <person name="Paredez A."/>
            <person name="Chapman J."/>
            <person name="Pham J."/>
            <person name="Shu S."/>
            <person name="Neupane R."/>
            <person name="Cipriano M."/>
            <person name="Mancuso J."/>
            <person name="Tu H."/>
            <person name="Salamov A."/>
            <person name="Lindquist E."/>
            <person name="Shapiro H."/>
            <person name="Lucas S."/>
            <person name="Grigoriev I.V."/>
            <person name="Cande W.Z."/>
            <person name="Fulton C."/>
            <person name="Rokhsar D.S."/>
            <person name="Dawson S.C."/>
        </authorList>
    </citation>
    <scope>NUCLEOTIDE SEQUENCE [LARGE SCALE GENOMIC DNA]</scope>
    <source>
        <strain evidence="9 10">NEG-M</strain>
    </source>
</reference>
<comment type="subcellular location">
    <subcellularLocation>
        <location evidence="1">Nucleus membrane</location>
    </subcellularLocation>
</comment>
<dbReference type="RefSeq" id="XP_002679745.1">
    <property type="nucleotide sequence ID" value="XM_002679699.1"/>
</dbReference>
<sequence>MSTSNNRASLSNNDEDESPTRLTIKELKSILTEHDVELPAQDKKRDFYVDLYNKHIKSKKRKNDEVNDELSDDENEPEQKKVKSSTEEEPAESSTTTTTTTEEISQPTVEEPKVATPMAEVKAKVQRKTKSFAPSSLEAETPQVKVSDVRRRTVGNRDLQYRQRPARNEINQGLLQTPVSSNRAPPPTPLSPTDSTLVQDIRPSEIDQEQNTLGKVLTSILMASIWALFFFCVYLFLFGQRDPHLPYGGRYCQSEDGLLQLKPRDNCLPCPENGYCSDGRLVLCQKPYVIKNAVCVEDSRITLNALEFITELQNELSSKSGKFICGRAESNSTSLEDIKAKLTVKLAGSGVAVEDVLEQVTKLVKSSPQNFQMNIAPVEGSDKEMIFSLNPTLPFDCRIQKATQENKGVIITILTLAVAILIANFYKNKVEREQNDVEDLFRISITRIREEEEIIVEQLRDELKEKYGHEIDVEKYWSRVEDLLASDSRLSQIPSNSGTAYQWAVATDEQE</sequence>
<evidence type="ECO:0000313" key="9">
    <source>
        <dbReference type="EMBL" id="EFC47001.1"/>
    </source>
</evidence>
<keyword evidence="2 7" id="KW-0812">Transmembrane</keyword>
<dbReference type="GO" id="GO:0034399">
    <property type="term" value="C:nuclear periphery"/>
    <property type="evidence" value="ECO:0007669"/>
    <property type="project" value="TreeGrafter"/>
</dbReference>
<feature type="region of interest" description="Disordered" evidence="6">
    <location>
        <begin position="162"/>
        <end position="196"/>
    </location>
</feature>
<feature type="domain" description="LEM-like" evidence="8">
    <location>
        <begin position="16"/>
        <end position="59"/>
    </location>
</feature>
<feature type="compositionally biased region" description="Polar residues" evidence="6">
    <location>
        <begin position="169"/>
        <end position="183"/>
    </location>
</feature>
<dbReference type="AlphaFoldDB" id="D2V886"/>
<feature type="transmembrane region" description="Helical" evidence="7">
    <location>
        <begin position="216"/>
        <end position="237"/>
    </location>
</feature>
<dbReference type="CDD" id="cd12935">
    <property type="entry name" value="LEM_like"/>
    <property type="match status" value="1"/>
</dbReference>
<dbReference type="Pfam" id="PF08198">
    <property type="entry name" value="Thymopoietin"/>
    <property type="match status" value="1"/>
</dbReference>
<dbReference type="SMART" id="SM01261">
    <property type="entry name" value="Thymopoietin"/>
    <property type="match status" value="1"/>
</dbReference>
<dbReference type="PROSITE" id="PS50955">
    <property type="entry name" value="LEM_LIKE"/>
    <property type="match status" value="1"/>
</dbReference>
<dbReference type="InterPro" id="IPR044780">
    <property type="entry name" value="Heh2/Src1"/>
</dbReference>
<proteinExistence type="predicted"/>
<dbReference type="Proteomes" id="UP000006671">
    <property type="component" value="Unassembled WGS sequence"/>
</dbReference>
<gene>
    <name evidence="9" type="ORF">NAEGRDRAFT_57439</name>
</gene>
<dbReference type="GO" id="GO:0003682">
    <property type="term" value="F:chromatin binding"/>
    <property type="evidence" value="ECO:0007669"/>
    <property type="project" value="InterPro"/>
</dbReference>
<dbReference type="Pfam" id="PF09402">
    <property type="entry name" value="MSC"/>
    <property type="match status" value="1"/>
</dbReference>
<evidence type="ECO:0000313" key="10">
    <source>
        <dbReference type="Proteomes" id="UP000006671"/>
    </source>
</evidence>
<dbReference type="VEuPathDB" id="AmoebaDB:NAEGRDRAFT_57439"/>
<dbReference type="GO" id="GO:0003677">
    <property type="term" value="F:DNA binding"/>
    <property type="evidence" value="ECO:0007669"/>
    <property type="project" value="InterPro"/>
</dbReference>
<dbReference type="InterPro" id="IPR013146">
    <property type="entry name" value="LEM-like_dom"/>
</dbReference>
<keyword evidence="4 7" id="KW-0472">Membrane</keyword>
<keyword evidence="5" id="KW-0539">Nucleus</keyword>
<dbReference type="PANTHER" id="PTHR47808:SF2">
    <property type="entry name" value="LEM DOMAIN-CONTAINING PROTEIN 2"/>
    <property type="match status" value="1"/>
</dbReference>
<feature type="compositionally biased region" description="Basic and acidic residues" evidence="6">
    <location>
        <begin position="77"/>
        <end position="86"/>
    </location>
</feature>
<dbReference type="OrthoDB" id="341403at2759"/>
<keyword evidence="3 7" id="KW-1133">Transmembrane helix</keyword>
<feature type="compositionally biased region" description="Acidic residues" evidence="6">
    <location>
        <begin position="66"/>
        <end position="76"/>
    </location>
</feature>
<evidence type="ECO:0000256" key="1">
    <source>
        <dbReference type="ARBA" id="ARBA00004126"/>
    </source>
</evidence>
<accession>D2V886</accession>
<evidence type="ECO:0000256" key="3">
    <source>
        <dbReference type="ARBA" id="ARBA00022989"/>
    </source>
</evidence>
<keyword evidence="10" id="KW-1185">Reference proteome</keyword>
<name>D2V886_NAEGR</name>
<evidence type="ECO:0000256" key="5">
    <source>
        <dbReference type="ARBA" id="ARBA00023242"/>
    </source>
</evidence>
<evidence type="ECO:0000259" key="8">
    <source>
        <dbReference type="PROSITE" id="PS50955"/>
    </source>
</evidence>
<dbReference type="KEGG" id="ngr:NAEGRDRAFT_57439"/>